<sequence>MSPTPLISILTENKLNGDNFRECKRNLLIVLNCEKQKFILDETCPLEAQPKIMTNLEDLLGGQVALARQSAITNLMNSQQKIGTLVKEHILKLTGFLAEAEDNGVELDVNTQIKIVFKSLINEFSSFRVA</sequence>
<organism evidence="1 2">
    <name type="scientific">Gossypium trilobum</name>
    <dbReference type="NCBI Taxonomy" id="34281"/>
    <lineage>
        <taxon>Eukaryota</taxon>
        <taxon>Viridiplantae</taxon>
        <taxon>Streptophyta</taxon>
        <taxon>Embryophyta</taxon>
        <taxon>Tracheophyta</taxon>
        <taxon>Spermatophyta</taxon>
        <taxon>Magnoliopsida</taxon>
        <taxon>eudicotyledons</taxon>
        <taxon>Gunneridae</taxon>
        <taxon>Pentapetalae</taxon>
        <taxon>rosids</taxon>
        <taxon>malvids</taxon>
        <taxon>Malvales</taxon>
        <taxon>Malvaceae</taxon>
        <taxon>Malvoideae</taxon>
        <taxon>Gossypium</taxon>
    </lineage>
</organism>
<accession>A0A7J9DXY5</accession>
<protein>
    <submittedName>
        <fullName evidence="1">Uncharacterized protein</fullName>
    </submittedName>
</protein>
<dbReference type="Proteomes" id="UP000593568">
    <property type="component" value="Unassembled WGS sequence"/>
</dbReference>
<gene>
    <name evidence="1" type="ORF">Gotri_014635</name>
</gene>
<keyword evidence="2" id="KW-1185">Reference proteome</keyword>
<dbReference type="EMBL" id="JABEZW010000005">
    <property type="protein sequence ID" value="MBA0765438.1"/>
    <property type="molecule type" value="Genomic_DNA"/>
</dbReference>
<proteinExistence type="predicted"/>
<name>A0A7J9DXY5_9ROSI</name>
<dbReference type="AlphaFoldDB" id="A0A7J9DXY5"/>
<comment type="caution">
    <text evidence="1">The sequence shown here is derived from an EMBL/GenBank/DDBJ whole genome shotgun (WGS) entry which is preliminary data.</text>
</comment>
<reference evidence="1 2" key="1">
    <citation type="journal article" date="2019" name="Genome Biol. Evol.">
        <title>Insights into the evolution of the New World diploid cottons (Gossypium, subgenus Houzingenia) based on genome sequencing.</title>
        <authorList>
            <person name="Grover C.E."/>
            <person name="Arick M.A. 2nd"/>
            <person name="Thrash A."/>
            <person name="Conover J.L."/>
            <person name="Sanders W.S."/>
            <person name="Peterson D.G."/>
            <person name="Frelichowski J.E."/>
            <person name="Scheffler J.A."/>
            <person name="Scheffler B.E."/>
            <person name="Wendel J.F."/>
        </authorList>
    </citation>
    <scope>NUCLEOTIDE SEQUENCE [LARGE SCALE GENOMIC DNA]</scope>
    <source>
        <strain evidence="1">8</strain>
        <tissue evidence="1">Leaf</tissue>
    </source>
</reference>
<evidence type="ECO:0000313" key="1">
    <source>
        <dbReference type="EMBL" id="MBA0765438.1"/>
    </source>
</evidence>
<evidence type="ECO:0000313" key="2">
    <source>
        <dbReference type="Proteomes" id="UP000593568"/>
    </source>
</evidence>